<dbReference type="GO" id="GO:0051082">
    <property type="term" value="F:unfolded protein binding"/>
    <property type="evidence" value="ECO:0007669"/>
    <property type="project" value="TreeGrafter"/>
</dbReference>
<sequence>MAAGKHLTETGSNQELQAGFDCDEMDMSKSVAEDRPSVSVEEITILAYRDMLQAMAYPYGILTLKQVKLAKTFGKLLRIPEARQKLEMRAVYVSLESKRDFKRATEELSVQEGTSSSPVTEIVRRTGNKIKKRKEKRPRRTALELSVPSAAASASPCLHSLADVGSVVPPFLRPTPVTQLEATVERVVEIYRGKIRALWRDQGSHRHRRLARNAEISAISAQMFRNIWKQLITPLSLQLTGRKMKSESLRMMDALAMRALYLMNEIIVERGVVEDSLKNGFIEMAQARYVMGSRSVSSLKFPSEMVASCVVESETKKIGTLDGQGDHSAPMFDERSLTSQLSVAPEETNPSDSPEKEGGLRHRKGELESGDANEKSTDEKPLTMSGKDPLKWFGVLVDANLRRSQKNFKSAVARCVHLVNLQAELVRVVDEFRRLRASSKEASAEE</sequence>
<feature type="compositionally biased region" description="Basic and acidic residues" evidence="2">
    <location>
        <begin position="372"/>
        <end position="381"/>
    </location>
</feature>
<accession>A0A7R9GCV7</accession>
<dbReference type="EMBL" id="CAJPEX010000554">
    <property type="protein sequence ID" value="CAG0916262.1"/>
    <property type="molecule type" value="Genomic_DNA"/>
</dbReference>
<dbReference type="OrthoDB" id="408631at2759"/>
<protein>
    <recommendedName>
        <fullName evidence="1">Vacuolar ATPase assembly protein VMA22</fullName>
    </recommendedName>
</protein>
<feature type="region of interest" description="Disordered" evidence="2">
    <location>
        <begin position="336"/>
        <end position="384"/>
    </location>
</feature>
<dbReference type="PANTHER" id="PTHR31996:SF2">
    <property type="entry name" value="COILED-COIL DOMAIN-CONTAINING PROTEIN 115"/>
    <property type="match status" value="1"/>
</dbReference>
<evidence type="ECO:0000256" key="2">
    <source>
        <dbReference type="SAM" id="MobiDB-lite"/>
    </source>
</evidence>
<name>A0A7R9GCV7_9CRUS</name>
<dbReference type="EMBL" id="OA882591">
    <property type="protein sequence ID" value="CAD7276110.1"/>
    <property type="molecule type" value="Genomic_DNA"/>
</dbReference>
<gene>
    <name evidence="3" type="ORF">NMOB1V02_LOCUS3888</name>
</gene>
<evidence type="ECO:0000313" key="4">
    <source>
        <dbReference type="Proteomes" id="UP000678499"/>
    </source>
</evidence>
<proteinExistence type="predicted"/>
<dbReference type="InterPro" id="IPR040357">
    <property type="entry name" value="Vma22/CCDC115"/>
</dbReference>
<dbReference type="GO" id="GO:0070072">
    <property type="term" value="P:vacuolar proton-transporting V-type ATPase complex assembly"/>
    <property type="evidence" value="ECO:0007669"/>
    <property type="project" value="InterPro"/>
</dbReference>
<dbReference type="Proteomes" id="UP000678499">
    <property type="component" value="Unassembled WGS sequence"/>
</dbReference>
<feature type="compositionally biased region" description="Polar residues" evidence="2">
    <location>
        <begin position="337"/>
        <end position="352"/>
    </location>
</feature>
<dbReference type="AlphaFoldDB" id="A0A7R9GCV7"/>
<dbReference type="PANTHER" id="PTHR31996">
    <property type="entry name" value="COILED-COIL DOMAIN-CONTAINING PROTEIN 115"/>
    <property type="match status" value="1"/>
</dbReference>
<evidence type="ECO:0000256" key="1">
    <source>
        <dbReference type="ARBA" id="ARBA00093634"/>
    </source>
</evidence>
<keyword evidence="4" id="KW-1185">Reference proteome</keyword>
<reference evidence="3" key="1">
    <citation type="submission" date="2020-11" db="EMBL/GenBank/DDBJ databases">
        <authorList>
            <person name="Tran Van P."/>
        </authorList>
    </citation>
    <scope>NUCLEOTIDE SEQUENCE</scope>
</reference>
<evidence type="ECO:0000313" key="3">
    <source>
        <dbReference type="EMBL" id="CAD7276110.1"/>
    </source>
</evidence>
<dbReference type="Pfam" id="PF21730">
    <property type="entry name" value="Vma22_CCDC115"/>
    <property type="match status" value="1"/>
</dbReference>
<organism evidence="3">
    <name type="scientific">Notodromas monacha</name>
    <dbReference type="NCBI Taxonomy" id="399045"/>
    <lineage>
        <taxon>Eukaryota</taxon>
        <taxon>Metazoa</taxon>
        <taxon>Ecdysozoa</taxon>
        <taxon>Arthropoda</taxon>
        <taxon>Crustacea</taxon>
        <taxon>Oligostraca</taxon>
        <taxon>Ostracoda</taxon>
        <taxon>Podocopa</taxon>
        <taxon>Podocopida</taxon>
        <taxon>Cypridocopina</taxon>
        <taxon>Cypridoidea</taxon>
        <taxon>Cyprididae</taxon>
        <taxon>Notodromas</taxon>
    </lineage>
</organism>